<dbReference type="SMART" id="SM00511">
    <property type="entry name" value="ORANGE"/>
    <property type="match status" value="1"/>
</dbReference>
<dbReference type="Gene3D" id="4.10.280.10">
    <property type="entry name" value="Helix-loop-helix DNA-binding domain"/>
    <property type="match status" value="1"/>
</dbReference>
<dbReference type="PROSITE" id="PS50888">
    <property type="entry name" value="BHLH"/>
    <property type="match status" value="1"/>
</dbReference>
<feature type="domain" description="BHLH" evidence="11">
    <location>
        <begin position="12"/>
        <end position="69"/>
    </location>
</feature>
<evidence type="ECO:0000256" key="5">
    <source>
        <dbReference type="ARBA" id="ARBA00023125"/>
    </source>
</evidence>
<keyword evidence="7" id="KW-0539">Nucleus</keyword>
<protein>
    <submittedName>
        <fullName evidence="13">BHLH-WRPW transcription factor ESR-5</fullName>
    </submittedName>
</protein>
<keyword evidence="2" id="KW-0217">Developmental protein</keyword>
<dbReference type="PANTHER" id="PTHR10985">
    <property type="entry name" value="BASIC HELIX-LOOP-HELIX TRANSCRIPTION FACTOR, HES-RELATED"/>
    <property type="match status" value="1"/>
</dbReference>
<comment type="subcellular location">
    <subcellularLocation>
        <location evidence="1">Nucleus</location>
    </subcellularLocation>
</comment>
<dbReference type="CDD" id="cd11462">
    <property type="entry name" value="bHLH-O_HES7"/>
    <property type="match status" value="1"/>
</dbReference>
<evidence type="ECO:0000256" key="7">
    <source>
        <dbReference type="ARBA" id="ARBA00023242"/>
    </source>
</evidence>
<dbReference type="GeneTree" id="ENSGT00730000111282"/>
<feature type="region of interest" description="Disordered" evidence="10">
    <location>
        <begin position="177"/>
        <end position="204"/>
    </location>
</feature>
<feature type="compositionally biased region" description="Low complexity" evidence="10">
    <location>
        <begin position="177"/>
        <end position="189"/>
    </location>
</feature>
<dbReference type="Ensembl" id="ENSXETT00000122843">
    <property type="protein sequence ID" value="ENSXETP00000106397"/>
    <property type="gene ID" value="ENSXETG00000046076"/>
</dbReference>
<reference evidence="13" key="2">
    <citation type="submission" date="2021-03" db="UniProtKB">
        <authorList>
            <consortium name="Ensembl"/>
        </authorList>
    </citation>
    <scope>IDENTIFICATION</scope>
</reference>
<evidence type="ECO:0000256" key="10">
    <source>
        <dbReference type="SAM" id="MobiDB-lite"/>
    </source>
</evidence>
<dbReference type="InterPro" id="IPR036638">
    <property type="entry name" value="HLH_DNA-bd_sf"/>
</dbReference>
<evidence type="ECO:0000256" key="8">
    <source>
        <dbReference type="ARBA" id="ARBA00023791"/>
    </source>
</evidence>
<name>A0A803JEQ0_XENTR</name>
<evidence type="ECO:0000256" key="4">
    <source>
        <dbReference type="ARBA" id="ARBA00023015"/>
    </source>
</evidence>
<dbReference type="PROSITE" id="PS51054">
    <property type="entry name" value="ORANGE"/>
    <property type="match status" value="1"/>
</dbReference>
<accession>A0A803JEQ0</accession>
<evidence type="ECO:0000259" key="12">
    <source>
        <dbReference type="PROSITE" id="PS51054"/>
    </source>
</evidence>
<dbReference type="InterPro" id="IPR011598">
    <property type="entry name" value="bHLH_dom"/>
</dbReference>
<evidence type="ECO:0000256" key="6">
    <source>
        <dbReference type="ARBA" id="ARBA00023163"/>
    </source>
</evidence>
<dbReference type="SUPFAM" id="SSF47459">
    <property type="entry name" value="HLH, helix-loop-helix DNA-binding domain"/>
    <property type="match status" value="1"/>
</dbReference>
<organism evidence="13">
    <name type="scientific">Xenopus tropicalis</name>
    <name type="common">Western clawed frog</name>
    <name type="synonym">Silurana tropicalis</name>
    <dbReference type="NCBI Taxonomy" id="8364"/>
    <lineage>
        <taxon>Eukaryota</taxon>
        <taxon>Metazoa</taxon>
        <taxon>Chordata</taxon>
        <taxon>Craniata</taxon>
        <taxon>Vertebrata</taxon>
        <taxon>Euteleostomi</taxon>
        <taxon>Amphibia</taxon>
        <taxon>Batrachia</taxon>
        <taxon>Anura</taxon>
        <taxon>Pipoidea</taxon>
        <taxon>Pipidae</taxon>
        <taxon>Xenopodinae</taxon>
        <taxon>Xenopus</taxon>
        <taxon>Silurana</taxon>
    </lineage>
</organism>
<evidence type="ECO:0000256" key="2">
    <source>
        <dbReference type="ARBA" id="ARBA00022473"/>
    </source>
</evidence>
<keyword evidence="3" id="KW-0678">Repressor</keyword>
<keyword evidence="5" id="KW-0238">DNA-binding</keyword>
<dbReference type="Pfam" id="PF00010">
    <property type="entry name" value="HLH"/>
    <property type="match status" value="1"/>
</dbReference>
<keyword evidence="4" id="KW-0805">Transcription regulation</keyword>
<evidence type="ECO:0000259" key="11">
    <source>
        <dbReference type="PROSITE" id="PS50888"/>
    </source>
</evidence>
<sequence length="213" mass="24417">MPDMEYSDTFPSRKILKPVVEKQRRDRINRSLEEMRVLLLKLTGNQKLQNPKMEKAEILELAVIYIRNVTHMKTHGMPSYPTRDASQWVSPAEKLYLSGFRECLDRTEDFISEISPKARAVFLDNLQTHLQQRLHFPTQVGLGGPGRDHEEDLMSSGNGLSPIMDYSISRDDLSLCTPPSSLSSESGSPQQWLPASPPNQHEQAPFYIWRPWP</sequence>
<dbReference type="GO" id="GO:0003677">
    <property type="term" value="F:DNA binding"/>
    <property type="evidence" value="ECO:0007669"/>
    <property type="project" value="UniProtKB-KW"/>
</dbReference>
<evidence type="ECO:0000313" key="13">
    <source>
        <dbReference type="Ensembl" id="ENSXETP00000106397"/>
    </source>
</evidence>
<evidence type="ECO:0000256" key="1">
    <source>
        <dbReference type="ARBA" id="ARBA00004123"/>
    </source>
</evidence>
<dbReference type="InterPro" id="IPR003650">
    <property type="entry name" value="Orange_dom"/>
</dbReference>
<feature type="domain" description="Orange" evidence="12">
    <location>
        <begin position="96"/>
        <end position="126"/>
    </location>
</feature>
<dbReference type="FunFam" id="4.10.280.10:FF:000063">
    <property type="entry name" value="transcription factor HES-7 isoform X1"/>
    <property type="match status" value="1"/>
</dbReference>
<keyword evidence="6" id="KW-0804">Transcription</keyword>
<dbReference type="FunCoup" id="A0A803JEQ0">
    <property type="interactions" value="666"/>
</dbReference>
<gene>
    <name evidence="13" type="primary">esr-5</name>
</gene>
<dbReference type="GO" id="GO:0005634">
    <property type="term" value="C:nucleus"/>
    <property type="evidence" value="ECO:0007669"/>
    <property type="project" value="UniProtKB-SubCell"/>
</dbReference>
<feature type="compositionally biased region" description="Polar residues" evidence="10">
    <location>
        <begin position="190"/>
        <end position="202"/>
    </location>
</feature>
<proteinExistence type="predicted"/>
<dbReference type="AlphaFoldDB" id="A0A803JEQ0"/>
<dbReference type="InterPro" id="IPR032644">
    <property type="entry name" value="HES-7_bHLH-O"/>
</dbReference>
<feature type="region of interest" description="Disordered" evidence="10">
    <location>
        <begin position="137"/>
        <end position="156"/>
    </location>
</feature>
<comment type="subunit">
    <text evidence="8">Transcription repression requires formation of a complex with a corepressor protein of the Groucho/TLE family.</text>
</comment>
<evidence type="ECO:0000256" key="3">
    <source>
        <dbReference type="ARBA" id="ARBA00022491"/>
    </source>
</evidence>
<dbReference type="GO" id="GO:0000122">
    <property type="term" value="P:negative regulation of transcription by RNA polymerase II"/>
    <property type="evidence" value="ECO:0007669"/>
    <property type="project" value="UniProtKB-ARBA"/>
</dbReference>
<evidence type="ECO:0000256" key="9">
    <source>
        <dbReference type="ARBA" id="ARBA00056356"/>
    </source>
</evidence>
<dbReference type="InterPro" id="IPR050370">
    <property type="entry name" value="HES_HEY"/>
</dbReference>
<comment type="function">
    <text evidence="9">Transcriptional repressor. Represses transcription from both N box- and E box-containing promoters. Demarcates the prospective midbrain-hindbrain boundary (MHB) region in the neuroectoderm in early gastrulae embryos by repressing transcription of a number of target genes.</text>
</comment>
<dbReference type="SMART" id="SM00353">
    <property type="entry name" value="HLH"/>
    <property type="match status" value="1"/>
</dbReference>
<dbReference type="InParanoid" id="A0A803JEQ0"/>
<reference evidence="13" key="1">
    <citation type="journal article" date="2010" name="Science">
        <title>The genome of the Western clawed frog Xenopus tropicalis.</title>
        <authorList>
            <person name="Hellsten U."/>
            <person name="Harland R.M."/>
            <person name="Gilchrist M.J."/>
            <person name="Hendrix D."/>
            <person name="Jurka J."/>
            <person name="Kapitonov V."/>
            <person name="Ovcharenko I."/>
            <person name="Putnam N.H."/>
            <person name="Shu S."/>
            <person name="Taher L."/>
            <person name="Blitz I.L."/>
            <person name="Blumberg B."/>
            <person name="Dichmann D.S."/>
            <person name="Dubchak I."/>
            <person name="Amaya E."/>
            <person name="Detter J.C."/>
            <person name="Fletcher R."/>
            <person name="Gerhard D.S."/>
            <person name="Goodstein D."/>
            <person name="Graves T."/>
            <person name="Grigoriev I.V."/>
            <person name="Grimwood J."/>
            <person name="Kawashima T."/>
            <person name="Lindquist E."/>
            <person name="Lucas S.M."/>
            <person name="Mead P.E."/>
            <person name="Mitros T."/>
            <person name="Ogino H."/>
            <person name="Ohta Y."/>
            <person name="Poliakov A.V."/>
            <person name="Pollet N."/>
            <person name="Robert J."/>
            <person name="Salamov A."/>
            <person name="Sater A.K."/>
            <person name="Schmutz J."/>
            <person name="Terry A."/>
            <person name="Vize P.D."/>
            <person name="Warren W.C."/>
            <person name="Wells D."/>
            <person name="Wills A."/>
            <person name="Wilson R.K."/>
            <person name="Zimmerman L.B."/>
            <person name="Zorn A.M."/>
            <person name="Grainger R."/>
            <person name="Grammer T."/>
            <person name="Khokha M.K."/>
            <person name="Richardson P.M."/>
            <person name="Rokhsar D.S."/>
        </authorList>
    </citation>
    <scope>NUCLEOTIDE SEQUENCE [LARGE SCALE GENOMIC DNA]</scope>
    <source>
        <strain evidence="13">Nigerian</strain>
    </source>
</reference>
<dbReference type="GO" id="GO:0046983">
    <property type="term" value="F:protein dimerization activity"/>
    <property type="evidence" value="ECO:0007669"/>
    <property type="project" value="InterPro"/>
</dbReference>